<dbReference type="AlphaFoldDB" id="A0A9X2FL37"/>
<sequence length="298" mass="32798">MEKEIKLDVSNGSLSGTLIVPDNIEKPTIVLIVAGSGPTDRDGNNRLSGETNNLKQLAEQLAAHNVASLRFDKRGVGKSQSATIPENQLRLQTFVTDVLSWVRYLSESDKFSKIFILGHSEGGLISIEACQKLKAAGLILLATPGRNLANILQDQLTQQLSGQEEWLQRSIQILDSLKNGNLVPQVPVELETLFRPSIQPYLQSILKIDPVIELTKLKLPILLIQGTEDLQVSVSDAELLKQAVPTAKLAIIPKMNHVLKIVPESDTKANLASYQQPDKPLSSELVQKILNFLNTEDY</sequence>
<name>A0A9X2FL37_9LACO</name>
<dbReference type="GO" id="GO:0052689">
    <property type="term" value="F:carboxylic ester hydrolase activity"/>
    <property type="evidence" value="ECO:0007669"/>
    <property type="project" value="TreeGrafter"/>
</dbReference>
<evidence type="ECO:0000313" key="3">
    <source>
        <dbReference type="Proteomes" id="UP001139006"/>
    </source>
</evidence>
<proteinExistence type="predicted"/>
<dbReference type="InterPro" id="IPR029058">
    <property type="entry name" value="AB_hydrolase_fold"/>
</dbReference>
<dbReference type="PANTHER" id="PTHR43265">
    <property type="entry name" value="ESTERASE ESTD"/>
    <property type="match status" value="1"/>
</dbReference>
<evidence type="ECO:0000259" key="1">
    <source>
        <dbReference type="Pfam" id="PF12146"/>
    </source>
</evidence>
<dbReference type="InterPro" id="IPR053145">
    <property type="entry name" value="AB_hydrolase_Est10"/>
</dbReference>
<accession>A0A9X2FL37</accession>
<dbReference type="EMBL" id="JAIULA010000016">
    <property type="protein sequence ID" value="MCP0887360.1"/>
    <property type="molecule type" value="Genomic_DNA"/>
</dbReference>
<gene>
    <name evidence="2" type="ORF">LB941_08435</name>
</gene>
<dbReference type="Pfam" id="PF12146">
    <property type="entry name" value="Hydrolase_4"/>
    <property type="match status" value="1"/>
</dbReference>
<dbReference type="InterPro" id="IPR022742">
    <property type="entry name" value="Hydrolase_4"/>
</dbReference>
<organism evidence="2 3">
    <name type="scientific">Ligilactobacillus ubinensis</name>
    <dbReference type="NCBI Taxonomy" id="2876789"/>
    <lineage>
        <taxon>Bacteria</taxon>
        <taxon>Bacillati</taxon>
        <taxon>Bacillota</taxon>
        <taxon>Bacilli</taxon>
        <taxon>Lactobacillales</taxon>
        <taxon>Lactobacillaceae</taxon>
        <taxon>Ligilactobacillus</taxon>
    </lineage>
</organism>
<dbReference type="Gene3D" id="3.40.50.1820">
    <property type="entry name" value="alpha/beta hydrolase"/>
    <property type="match status" value="1"/>
</dbReference>
<dbReference type="PANTHER" id="PTHR43265:SF1">
    <property type="entry name" value="ESTERASE ESTD"/>
    <property type="match status" value="1"/>
</dbReference>
<protein>
    <submittedName>
        <fullName evidence="2">Alpha/beta hydrolase</fullName>
    </submittedName>
</protein>
<dbReference type="SUPFAM" id="SSF53474">
    <property type="entry name" value="alpha/beta-Hydrolases"/>
    <property type="match status" value="1"/>
</dbReference>
<dbReference type="Proteomes" id="UP001139006">
    <property type="component" value="Unassembled WGS sequence"/>
</dbReference>
<comment type="caution">
    <text evidence="2">The sequence shown here is derived from an EMBL/GenBank/DDBJ whole genome shotgun (WGS) entry which is preliminary data.</text>
</comment>
<dbReference type="RefSeq" id="WP_253361138.1">
    <property type="nucleotide sequence ID" value="NZ_JAIULA010000016.1"/>
</dbReference>
<evidence type="ECO:0000313" key="2">
    <source>
        <dbReference type="EMBL" id="MCP0887360.1"/>
    </source>
</evidence>
<keyword evidence="2" id="KW-0378">Hydrolase</keyword>
<keyword evidence="3" id="KW-1185">Reference proteome</keyword>
<reference evidence="2 3" key="1">
    <citation type="journal article" date="2023" name="Int. J. Syst. Evol. Microbiol.">
        <title>Ligilactobacillus ubinensis sp. nov., a novel species isolated from the wild ferment of a durian fruit (Durio zibethinus).</title>
        <authorList>
            <person name="Heng Y.C."/>
            <person name="Menon N."/>
            <person name="Chen B."/>
            <person name="Loo B.Z.L."/>
            <person name="Wong G.W.J."/>
            <person name="Lim A.C.H."/>
            <person name="Silvaraju S."/>
            <person name="Kittelmann S."/>
        </authorList>
    </citation>
    <scope>NUCLEOTIDE SEQUENCE [LARGE SCALE GENOMIC DNA]</scope>
    <source>
        <strain evidence="2 3">WILCCON 0076</strain>
    </source>
</reference>
<feature type="domain" description="Serine aminopeptidase S33" evidence="1">
    <location>
        <begin position="50"/>
        <end position="258"/>
    </location>
</feature>